<evidence type="ECO:0000259" key="4">
    <source>
        <dbReference type="PROSITE" id="PS50002"/>
    </source>
</evidence>
<accession>A0A0B2VLF0</accession>
<keyword evidence="5" id="KW-0808">Transferase</keyword>
<evidence type="ECO:0000313" key="5">
    <source>
        <dbReference type="EMBL" id="KHN82443.1"/>
    </source>
</evidence>
<sequence length="617" mass="67344">MGVDHRETMAARSPQKRFTAPLRSVPLVGTRLINEVDSGLSGEQVLMGVDHRETMAARSPQKRFTAPLRSVPLVGTRLIKLSERVGRIYEPAPDYDDVYVTDEPPYPPPESPEHDYPSGGLLTKSDGSGGRISGDRIQNSAGIPRGLLRSPHNTRTQKTLRRYGADQGSVGTHPTSYADVSGCAPPLLPRSTAQKPPAIPPRNSAQRAFHESKHEPPHRTPPQTVASRDALPQQSLYNRAPKSPHLSPEQTLSQTNSLDSPGNENIPVFERAQRTLSSSSSSSQTVSVHGTAQGQSSNAHRSPHPTPPPTIAARTAAEQLPYGHERKSPHATPPQTLSSSDAIERNVYGVQKSPPTSLRVPLDTESVSQKPSHMSSSATVGESLRSTPPQTLAHHSEYEYRSDRMPKPQQRAPRKDIGDYLRAIGGVPVLPPLTQNSEWSAGKIGAGDNLAFRRHVANHRAFDTLNSFKSCETCPICKAMNEGQISLAEAAEVTKHSHEPAGESLITSGKAFEKLEEDALAELYQLDDYVSKAAEEEIYKAEETTEASSAEVEEISLEPILRAQALQDFEGANDAELSVKQGEIIEVLQQKNIWWHCVNSKGRKGWVPVCFIYALPD</sequence>
<dbReference type="InterPro" id="IPR036028">
    <property type="entry name" value="SH3-like_dom_sf"/>
</dbReference>
<keyword evidence="5" id="KW-0418">Kinase</keyword>
<dbReference type="InterPro" id="IPR001452">
    <property type="entry name" value="SH3_domain"/>
</dbReference>
<evidence type="ECO:0000313" key="6">
    <source>
        <dbReference type="Proteomes" id="UP000031036"/>
    </source>
</evidence>
<feature type="domain" description="SH3" evidence="4">
    <location>
        <begin position="558"/>
        <end position="617"/>
    </location>
</feature>
<evidence type="ECO:0000256" key="3">
    <source>
        <dbReference type="SAM" id="MobiDB-lite"/>
    </source>
</evidence>
<evidence type="ECO:0000256" key="1">
    <source>
        <dbReference type="ARBA" id="ARBA00022443"/>
    </source>
</evidence>
<protein>
    <submittedName>
        <fullName evidence="5">Epidermal growth factor receptor kinase substrate 8-like protein 3</fullName>
    </submittedName>
</protein>
<dbReference type="AlphaFoldDB" id="A0A0B2VLF0"/>
<keyword evidence="1 2" id="KW-0728">SH3 domain</keyword>
<name>A0A0B2VLF0_TOXCA</name>
<keyword evidence="6" id="KW-1185">Reference proteome</keyword>
<feature type="region of interest" description="Disordered" evidence="3">
    <location>
        <begin position="94"/>
        <end position="226"/>
    </location>
</feature>
<dbReference type="SUPFAM" id="SSF50044">
    <property type="entry name" value="SH3-domain"/>
    <property type="match status" value="1"/>
</dbReference>
<dbReference type="OrthoDB" id="10255964at2759"/>
<dbReference type="SMART" id="SM00326">
    <property type="entry name" value="SH3"/>
    <property type="match status" value="1"/>
</dbReference>
<dbReference type="Pfam" id="PF00018">
    <property type="entry name" value="SH3_1"/>
    <property type="match status" value="1"/>
</dbReference>
<feature type="region of interest" description="Disordered" evidence="3">
    <location>
        <begin position="350"/>
        <end position="391"/>
    </location>
</feature>
<evidence type="ECO:0000256" key="2">
    <source>
        <dbReference type="PROSITE-ProRule" id="PRU00192"/>
    </source>
</evidence>
<feature type="region of interest" description="Disordered" evidence="3">
    <location>
        <begin position="238"/>
        <end position="311"/>
    </location>
</feature>
<feature type="compositionally biased region" description="Polar residues" evidence="3">
    <location>
        <begin position="365"/>
        <end position="390"/>
    </location>
</feature>
<dbReference type="GO" id="GO:0016301">
    <property type="term" value="F:kinase activity"/>
    <property type="evidence" value="ECO:0007669"/>
    <property type="project" value="UniProtKB-KW"/>
</dbReference>
<dbReference type="CDD" id="cd00174">
    <property type="entry name" value="SH3"/>
    <property type="match status" value="1"/>
</dbReference>
<dbReference type="PROSITE" id="PS50002">
    <property type="entry name" value="SH3"/>
    <property type="match status" value="1"/>
</dbReference>
<comment type="caution">
    <text evidence="5">The sequence shown here is derived from an EMBL/GenBank/DDBJ whole genome shotgun (WGS) entry which is preliminary data.</text>
</comment>
<dbReference type="EMBL" id="JPKZ01001361">
    <property type="protein sequence ID" value="KHN82443.1"/>
    <property type="molecule type" value="Genomic_DNA"/>
</dbReference>
<keyword evidence="5" id="KW-0675">Receptor</keyword>
<reference evidence="5 6" key="1">
    <citation type="submission" date="2014-11" db="EMBL/GenBank/DDBJ databases">
        <title>Genetic blueprint of the zoonotic pathogen Toxocara canis.</title>
        <authorList>
            <person name="Zhu X.-Q."/>
            <person name="Korhonen P.K."/>
            <person name="Cai H."/>
            <person name="Young N.D."/>
            <person name="Nejsum P."/>
            <person name="von Samson-Himmelstjerna G."/>
            <person name="Boag P.R."/>
            <person name="Tan P."/>
            <person name="Li Q."/>
            <person name="Min J."/>
            <person name="Yang Y."/>
            <person name="Wang X."/>
            <person name="Fang X."/>
            <person name="Hall R.S."/>
            <person name="Hofmann A."/>
            <person name="Sternberg P.W."/>
            <person name="Jex A.R."/>
            <person name="Gasser R.B."/>
        </authorList>
    </citation>
    <scope>NUCLEOTIDE SEQUENCE [LARGE SCALE GENOMIC DNA]</scope>
    <source>
        <strain evidence="5">PN_DK_2014</strain>
    </source>
</reference>
<proteinExistence type="predicted"/>
<dbReference type="Proteomes" id="UP000031036">
    <property type="component" value="Unassembled WGS sequence"/>
</dbReference>
<gene>
    <name evidence="5" type="primary">Eps8l3</name>
    <name evidence="5" type="ORF">Tcan_12936</name>
</gene>
<dbReference type="Gene3D" id="2.30.30.40">
    <property type="entry name" value="SH3 Domains"/>
    <property type="match status" value="1"/>
</dbReference>
<feature type="compositionally biased region" description="Polar residues" evidence="3">
    <location>
        <begin position="248"/>
        <end position="263"/>
    </location>
</feature>
<feature type="compositionally biased region" description="Polar residues" evidence="3">
    <location>
        <begin position="284"/>
        <end position="298"/>
    </location>
</feature>
<feature type="region of interest" description="Disordered" evidence="3">
    <location>
        <begin position="322"/>
        <end position="341"/>
    </location>
</feature>
<organism evidence="5 6">
    <name type="scientific">Toxocara canis</name>
    <name type="common">Canine roundworm</name>
    <dbReference type="NCBI Taxonomy" id="6265"/>
    <lineage>
        <taxon>Eukaryota</taxon>
        <taxon>Metazoa</taxon>
        <taxon>Ecdysozoa</taxon>
        <taxon>Nematoda</taxon>
        <taxon>Chromadorea</taxon>
        <taxon>Rhabditida</taxon>
        <taxon>Spirurina</taxon>
        <taxon>Ascaridomorpha</taxon>
        <taxon>Ascaridoidea</taxon>
        <taxon>Toxocaridae</taxon>
        <taxon>Toxocara</taxon>
    </lineage>
</organism>
<feature type="compositionally biased region" description="Basic and acidic residues" evidence="3">
    <location>
        <begin position="208"/>
        <end position="218"/>
    </location>
</feature>